<evidence type="ECO:0000313" key="2">
    <source>
        <dbReference type="EMBL" id="MDB1123559.1"/>
    </source>
</evidence>
<keyword evidence="3" id="KW-1185">Reference proteome</keyword>
<protein>
    <submittedName>
        <fullName evidence="2">Phosphotransferase</fullName>
    </submittedName>
</protein>
<sequence length="281" mass="32641">MTWSEAKSLDQSLLSLDSFFIEPPQIAEILPGGLTNRCWKITSHSGTPYVWRPSSIQLFQFGISRIRENQLLESLRECHFAPTPIHLNDKGLLVEWLEGSVGDVPLSNIELIGTLSKIHSVNIHNKPVPLFAYTAKVDGYWHKLNLELKSKQREQIYNLYRELPDIPQVEPTLCHFDLGNYNIVRTVQGIKVIDWEYAGVSDPRMDLAMTLELSGYNMPKSVAMYCKLRNIEDIDRWLVGVNQWQPRNHMMAMLWYLLGYQLWRDNNYLLQAERLEALLIR</sequence>
<dbReference type="Gene3D" id="3.90.1200.10">
    <property type="match status" value="1"/>
</dbReference>
<dbReference type="Proteomes" id="UP001210678">
    <property type="component" value="Unassembled WGS sequence"/>
</dbReference>
<proteinExistence type="predicted"/>
<reference evidence="2 3" key="1">
    <citation type="submission" date="2023-01" db="EMBL/GenBank/DDBJ databases">
        <title>Vibrio sp. KJ40-1 sp.nov, isolated from marine algae.</title>
        <authorList>
            <person name="Butt M."/>
            <person name="Kim J.M.J."/>
            <person name="Jeon C.O.C."/>
        </authorList>
    </citation>
    <scope>NUCLEOTIDE SEQUENCE [LARGE SCALE GENOMIC DNA]</scope>
    <source>
        <strain evidence="2 3">KJ40-1</strain>
    </source>
</reference>
<dbReference type="InterPro" id="IPR011009">
    <property type="entry name" value="Kinase-like_dom_sf"/>
</dbReference>
<dbReference type="EMBL" id="JAQLOI010000001">
    <property type="protein sequence ID" value="MDB1123559.1"/>
    <property type="molecule type" value="Genomic_DNA"/>
</dbReference>
<gene>
    <name evidence="2" type="ORF">PGX00_07745</name>
</gene>
<dbReference type="RefSeq" id="WP_272134244.1">
    <property type="nucleotide sequence ID" value="NZ_JAQLOI010000001.1"/>
</dbReference>
<dbReference type="Pfam" id="PF01636">
    <property type="entry name" value="APH"/>
    <property type="match status" value="1"/>
</dbReference>
<dbReference type="InterPro" id="IPR002575">
    <property type="entry name" value="Aminoglycoside_PTrfase"/>
</dbReference>
<feature type="domain" description="Aminoglycoside phosphotransferase" evidence="1">
    <location>
        <begin position="29"/>
        <end position="212"/>
    </location>
</feature>
<name>A0ABT4YPS9_9VIBR</name>
<organism evidence="2 3">
    <name type="scientific">Vibrio algarum</name>
    <dbReference type="NCBI Taxonomy" id="3020714"/>
    <lineage>
        <taxon>Bacteria</taxon>
        <taxon>Pseudomonadati</taxon>
        <taxon>Pseudomonadota</taxon>
        <taxon>Gammaproteobacteria</taxon>
        <taxon>Vibrionales</taxon>
        <taxon>Vibrionaceae</taxon>
        <taxon>Vibrio</taxon>
    </lineage>
</organism>
<accession>A0ABT4YPS9</accession>
<dbReference type="SUPFAM" id="SSF56112">
    <property type="entry name" value="Protein kinase-like (PK-like)"/>
    <property type="match status" value="1"/>
</dbReference>
<comment type="caution">
    <text evidence="2">The sequence shown here is derived from an EMBL/GenBank/DDBJ whole genome shotgun (WGS) entry which is preliminary data.</text>
</comment>
<evidence type="ECO:0000259" key="1">
    <source>
        <dbReference type="Pfam" id="PF01636"/>
    </source>
</evidence>
<evidence type="ECO:0000313" key="3">
    <source>
        <dbReference type="Proteomes" id="UP001210678"/>
    </source>
</evidence>